<evidence type="ECO:0000313" key="3">
    <source>
        <dbReference type="EMBL" id="USQ86254.1"/>
    </source>
</evidence>
<accession>A0ABY4ZBQ2</accession>
<dbReference type="RefSeq" id="WP_252551618.1">
    <property type="nucleotide sequence ID" value="NZ_CP099468.1"/>
</dbReference>
<dbReference type="EMBL" id="CP099468">
    <property type="protein sequence ID" value="USQ86254.1"/>
    <property type="molecule type" value="Genomic_DNA"/>
</dbReference>
<reference evidence="3" key="1">
    <citation type="submission" date="2022-06" db="EMBL/GenBank/DDBJ databases">
        <title>Complete genome sequence of soil microorganisms Streptomyces sp. Qhu-M197 isolated from Alpine meadows habitats on the Tibetan Plateau.</title>
        <authorList>
            <person name="Zhang B."/>
            <person name="Xiang X."/>
            <person name="Fan J."/>
        </authorList>
    </citation>
    <scope>NUCLEOTIDE SEQUENCE</scope>
    <source>
        <strain evidence="3">Qhu-M197</strain>
    </source>
</reference>
<evidence type="ECO:0000259" key="2">
    <source>
        <dbReference type="Pfam" id="PF04909"/>
    </source>
</evidence>
<feature type="domain" description="Amidohydrolase-related" evidence="2">
    <location>
        <begin position="2"/>
        <end position="284"/>
    </location>
</feature>
<dbReference type="InterPro" id="IPR032465">
    <property type="entry name" value="ACMSD"/>
</dbReference>
<dbReference type="SUPFAM" id="SSF51556">
    <property type="entry name" value="Metallo-dependent hydrolases"/>
    <property type="match status" value="1"/>
</dbReference>
<organism evidence="3 4">
    <name type="scientific">Streptomyces phaeoluteigriseus</name>
    <dbReference type="NCBI Taxonomy" id="114686"/>
    <lineage>
        <taxon>Bacteria</taxon>
        <taxon>Bacillati</taxon>
        <taxon>Actinomycetota</taxon>
        <taxon>Actinomycetes</taxon>
        <taxon>Kitasatosporales</taxon>
        <taxon>Streptomycetaceae</taxon>
        <taxon>Streptomyces</taxon>
        <taxon>Streptomyces aurantiacus group</taxon>
    </lineage>
</organism>
<evidence type="ECO:0000256" key="1">
    <source>
        <dbReference type="ARBA" id="ARBA00023239"/>
    </source>
</evidence>
<protein>
    <submittedName>
        <fullName evidence="3">Amidohydrolase family protein</fullName>
    </submittedName>
</protein>
<dbReference type="Gene3D" id="3.20.20.140">
    <property type="entry name" value="Metal-dependent hydrolases"/>
    <property type="match status" value="1"/>
</dbReference>
<dbReference type="Proteomes" id="UP001056374">
    <property type="component" value="Chromosome"/>
</dbReference>
<proteinExistence type="predicted"/>
<gene>
    <name evidence="3" type="ORF">NFX46_22645</name>
</gene>
<dbReference type="InterPro" id="IPR006680">
    <property type="entry name" value="Amidohydro-rel"/>
</dbReference>
<keyword evidence="4" id="KW-1185">Reference proteome</keyword>
<dbReference type="InterPro" id="IPR032466">
    <property type="entry name" value="Metal_Hydrolase"/>
</dbReference>
<keyword evidence="1" id="KW-0456">Lyase</keyword>
<dbReference type="PANTHER" id="PTHR21240">
    <property type="entry name" value="2-AMINO-3-CARBOXYLMUCONATE-6-SEMIALDEHYDE DECARBOXYLASE"/>
    <property type="match status" value="1"/>
</dbReference>
<dbReference type="PANTHER" id="PTHR21240:SF28">
    <property type="entry name" value="ISO-OROTATE DECARBOXYLASE (EUROFUNG)"/>
    <property type="match status" value="1"/>
</dbReference>
<name>A0ABY4ZBQ2_9ACTN</name>
<dbReference type="Pfam" id="PF04909">
    <property type="entry name" value="Amidohydro_2"/>
    <property type="match status" value="1"/>
</dbReference>
<evidence type="ECO:0000313" key="4">
    <source>
        <dbReference type="Proteomes" id="UP001056374"/>
    </source>
</evidence>
<dbReference type="CDD" id="cd01292">
    <property type="entry name" value="metallo-dependent_hydrolases"/>
    <property type="match status" value="1"/>
</dbReference>
<sequence>MIDIHVHLADARCLSPGFVAGIAESILDDDRVERAVRLYLMDRHGKRLLSQMEAHGITKSILLIADFGPALGEPELSIEEVHEHHAAVARASGGRLAFFAGFDPSRGPAALDIVRRWTAVPGCEGVKLYPPCGFELDDERLLPLWQHCNDNGIPVLTHSGPSLPSLGRAQRYPHSLEEVVRRFPEVRIALAHGMVWDLEGTIRLLQQHPANLYADISSFHQLSEHELELMLEGCTKVPDQVLFGSDAPLFDFSGNLGARIEELRGHLTPAQQAGLFELNARQFLHGTNA</sequence>